<dbReference type="EMBL" id="JABBWM010000084">
    <property type="protein sequence ID" value="KAG2093499.1"/>
    <property type="molecule type" value="Genomic_DNA"/>
</dbReference>
<reference evidence="1" key="1">
    <citation type="journal article" date="2020" name="New Phytol.">
        <title>Comparative genomics reveals dynamic genome evolution in host specialist ectomycorrhizal fungi.</title>
        <authorList>
            <person name="Lofgren L.A."/>
            <person name="Nguyen N.H."/>
            <person name="Vilgalys R."/>
            <person name="Ruytinx J."/>
            <person name="Liao H.L."/>
            <person name="Branco S."/>
            <person name="Kuo A."/>
            <person name="LaButti K."/>
            <person name="Lipzen A."/>
            <person name="Andreopoulos W."/>
            <person name="Pangilinan J."/>
            <person name="Riley R."/>
            <person name="Hundley H."/>
            <person name="Na H."/>
            <person name="Barry K."/>
            <person name="Grigoriev I.V."/>
            <person name="Stajich J.E."/>
            <person name="Kennedy P.G."/>
        </authorList>
    </citation>
    <scope>NUCLEOTIDE SEQUENCE</scope>
    <source>
        <strain evidence="1">FC423</strain>
    </source>
</reference>
<protein>
    <submittedName>
        <fullName evidence="1">Uncharacterized protein</fullName>
    </submittedName>
</protein>
<dbReference type="AlphaFoldDB" id="A0A9P7EXB6"/>
<sequence length="275" mass="30569">MTRTACLVFVITCRECRDSGRQNPTIYTAAGNDEDKPNRRCNIERWNGGKLIMAAKRDVMPMGPCVPLTGGDVVSHARGVPASSNSVRASPPLYPITTIFQERPPAAAASAKSRAARRVLALYLSDIIVVPDLTIYGDRRHPEEQARAMWRLTFSMYRNPGDTLVHRIDVEEDSKALRIFLIPPPTFVRQIVPALVRSSSSSHAHCCKYDIFIRDTWTVVLGFLKPSQPYMVTRNFIRAHRLPGLISFDIQRGLSAAASGSAIWHGSQHSTISRS</sequence>
<name>A0A9P7EXB6_9AGAM</name>
<dbReference type="Proteomes" id="UP000823399">
    <property type="component" value="Unassembled WGS sequence"/>
</dbReference>
<comment type="caution">
    <text evidence="1">The sequence shown here is derived from an EMBL/GenBank/DDBJ whole genome shotgun (WGS) entry which is preliminary data.</text>
</comment>
<dbReference type="RefSeq" id="XP_041287212.1">
    <property type="nucleotide sequence ID" value="XM_041440674.1"/>
</dbReference>
<keyword evidence="2" id="KW-1185">Reference proteome</keyword>
<accession>A0A9P7EXB6</accession>
<proteinExistence type="predicted"/>
<evidence type="ECO:0000313" key="2">
    <source>
        <dbReference type="Proteomes" id="UP000823399"/>
    </source>
</evidence>
<gene>
    <name evidence="1" type="ORF">F5147DRAFT_763976</name>
</gene>
<evidence type="ECO:0000313" key="1">
    <source>
        <dbReference type="EMBL" id="KAG2093499.1"/>
    </source>
</evidence>
<dbReference type="GeneID" id="64702933"/>
<organism evidence="1 2">
    <name type="scientific">Suillus discolor</name>
    <dbReference type="NCBI Taxonomy" id="1912936"/>
    <lineage>
        <taxon>Eukaryota</taxon>
        <taxon>Fungi</taxon>
        <taxon>Dikarya</taxon>
        <taxon>Basidiomycota</taxon>
        <taxon>Agaricomycotina</taxon>
        <taxon>Agaricomycetes</taxon>
        <taxon>Agaricomycetidae</taxon>
        <taxon>Boletales</taxon>
        <taxon>Suillineae</taxon>
        <taxon>Suillaceae</taxon>
        <taxon>Suillus</taxon>
    </lineage>
</organism>